<protein>
    <submittedName>
        <fullName evidence="2">Uncharacterized protein</fullName>
    </submittedName>
</protein>
<evidence type="ECO:0000313" key="3">
    <source>
        <dbReference type="Proteomes" id="UP001412067"/>
    </source>
</evidence>
<feature type="region of interest" description="Disordered" evidence="1">
    <location>
        <begin position="24"/>
        <end position="62"/>
    </location>
</feature>
<keyword evidence="3" id="KW-1185">Reference proteome</keyword>
<comment type="caution">
    <text evidence="2">The sequence shown here is derived from an EMBL/GenBank/DDBJ whole genome shotgun (WGS) entry which is preliminary data.</text>
</comment>
<gene>
    <name evidence="2" type="ORF">KSP40_PGU016662</name>
</gene>
<accession>A0ABR2LIT8</accession>
<dbReference type="EMBL" id="JBBWWR010000019">
    <property type="protein sequence ID" value="KAK8942065.1"/>
    <property type="molecule type" value="Genomic_DNA"/>
</dbReference>
<organism evidence="2 3">
    <name type="scientific">Platanthera guangdongensis</name>
    <dbReference type="NCBI Taxonomy" id="2320717"/>
    <lineage>
        <taxon>Eukaryota</taxon>
        <taxon>Viridiplantae</taxon>
        <taxon>Streptophyta</taxon>
        <taxon>Embryophyta</taxon>
        <taxon>Tracheophyta</taxon>
        <taxon>Spermatophyta</taxon>
        <taxon>Magnoliopsida</taxon>
        <taxon>Liliopsida</taxon>
        <taxon>Asparagales</taxon>
        <taxon>Orchidaceae</taxon>
        <taxon>Orchidoideae</taxon>
        <taxon>Orchideae</taxon>
        <taxon>Orchidinae</taxon>
        <taxon>Platanthera</taxon>
    </lineage>
</organism>
<dbReference type="Proteomes" id="UP001412067">
    <property type="component" value="Unassembled WGS sequence"/>
</dbReference>
<reference evidence="2 3" key="1">
    <citation type="journal article" date="2022" name="Nat. Plants">
        <title>Genomes of leafy and leafless Platanthera orchids illuminate the evolution of mycoheterotrophy.</title>
        <authorList>
            <person name="Li M.H."/>
            <person name="Liu K.W."/>
            <person name="Li Z."/>
            <person name="Lu H.C."/>
            <person name="Ye Q.L."/>
            <person name="Zhang D."/>
            <person name="Wang J.Y."/>
            <person name="Li Y.F."/>
            <person name="Zhong Z.M."/>
            <person name="Liu X."/>
            <person name="Yu X."/>
            <person name="Liu D.K."/>
            <person name="Tu X.D."/>
            <person name="Liu B."/>
            <person name="Hao Y."/>
            <person name="Liao X.Y."/>
            <person name="Jiang Y.T."/>
            <person name="Sun W.H."/>
            <person name="Chen J."/>
            <person name="Chen Y.Q."/>
            <person name="Ai Y."/>
            <person name="Zhai J.W."/>
            <person name="Wu S.S."/>
            <person name="Zhou Z."/>
            <person name="Hsiao Y.Y."/>
            <person name="Wu W.L."/>
            <person name="Chen Y.Y."/>
            <person name="Lin Y.F."/>
            <person name="Hsu J.L."/>
            <person name="Li C.Y."/>
            <person name="Wang Z.W."/>
            <person name="Zhao X."/>
            <person name="Zhong W.Y."/>
            <person name="Ma X.K."/>
            <person name="Ma L."/>
            <person name="Huang J."/>
            <person name="Chen G.Z."/>
            <person name="Huang M.Z."/>
            <person name="Huang L."/>
            <person name="Peng D.H."/>
            <person name="Luo Y.B."/>
            <person name="Zou S.Q."/>
            <person name="Chen S.P."/>
            <person name="Lan S."/>
            <person name="Tsai W.C."/>
            <person name="Van de Peer Y."/>
            <person name="Liu Z.J."/>
        </authorList>
    </citation>
    <scope>NUCLEOTIDE SEQUENCE [LARGE SCALE GENOMIC DNA]</scope>
    <source>
        <strain evidence="2">Lor288</strain>
    </source>
</reference>
<evidence type="ECO:0000313" key="2">
    <source>
        <dbReference type="EMBL" id="KAK8942065.1"/>
    </source>
</evidence>
<evidence type="ECO:0000256" key="1">
    <source>
        <dbReference type="SAM" id="MobiDB-lite"/>
    </source>
</evidence>
<name>A0ABR2LIT8_9ASPA</name>
<sequence length="163" mass="18199">MMFSSVVATGHHACTPSTINEIPESVDERGMSEGEPEDIDVIGDPATRDNTATSAPVKKRKKGKNNVITSVLEDLAESSKAISRCIQEAPKKTTSEFSIRQAIDKLATYQEVQSDKEFHDFAITYFMDKNHRETFLCLPEGLNVKWLRKRFLRGGSGDLCVLF</sequence>
<proteinExistence type="predicted"/>